<dbReference type="OrthoDB" id="239538at2157"/>
<evidence type="ECO:0000313" key="2">
    <source>
        <dbReference type="Proteomes" id="UP000199126"/>
    </source>
</evidence>
<dbReference type="AlphaFoldDB" id="A0A1H8NDZ5"/>
<dbReference type="EMBL" id="FODV01000001">
    <property type="protein sequence ID" value="SEO27689.1"/>
    <property type="molecule type" value="Genomic_DNA"/>
</dbReference>
<evidence type="ECO:0000313" key="1">
    <source>
        <dbReference type="EMBL" id="SEO27689.1"/>
    </source>
</evidence>
<dbReference type="RefSeq" id="WP_089820841.1">
    <property type="nucleotide sequence ID" value="NZ_FODV01000001.1"/>
</dbReference>
<accession>A0A1H8NDZ5</accession>
<reference evidence="2" key="1">
    <citation type="submission" date="2016-10" db="EMBL/GenBank/DDBJ databases">
        <authorList>
            <person name="Varghese N."/>
            <person name="Submissions S."/>
        </authorList>
    </citation>
    <scope>NUCLEOTIDE SEQUENCE [LARGE SCALE GENOMIC DNA]</scope>
    <source>
        <strain evidence="2">CGMCC 1.10121</strain>
    </source>
</reference>
<name>A0A1H8NDZ5_9EURY</name>
<dbReference type="Proteomes" id="UP000199126">
    <property type="component" value="Unassembled WGS sequence"/>
</dbReference>
<protein>
    <submittedName>
        <fullName evidence="1">Uncharacterized protein</fullName>
    </submittedName>
</protein>
<sequence>MPTIQRSQLAALVLSALLLVGSIGGVAAQDASADDSDPEWEDTLFTELSSMVDDYNAHAGDVDLGPISLGGATNVYVIDGDERASYTLTMDRNHRITDVQQGTDSDPAAAFRSAVANGDVVVAGESGQFVEQVKWTVVNVLKGFLL</sequence>
<keyword evidence="2" id="KW-1185">Reference proteome</keyword>
<gene>
    <name evidence="1" type="ORF">SAMN04487948_101479</name>
</gene>
<organism evidence="1 2">
    <name type="scientific">Halogranum amylolyticum</name>
    <dbReference type="NCBI Taxonomy" id="660520"/>
    <lineage>
        <taxon>Archaea</taxon>
        <taxon>Methanobacteriati</taxon>
        <taxon>Methanobacteriota</taxon>
        <taxon>Stenosarchaea group</taxon>
        <taxon>Halobacteria</taxon>
        <taxon>Halobacteriales</taxon>
        <taxon>Haloferacaceae</taxon>
    </lineage>
</organism>
<proteinExistence type="predicted"/>